<keyword evidence="1" id="KW-0482">Metalloprotease</keyword>
<dbReference type="PRINTS" id="PR00480">
    <property type="entry name" value="ASTACIN"/>
</dbReference>
<dbReference type="EMBL" id="JACVFC010000001">
    <property type="protein sequence ID" value="MBC9929968.1"/>
    <property type="molecule type" value="Genomic_DNA"/>
</dbReference>
<dbReference type="InterPro" id="IPR006026">
    <property type="entry name" value="Peptidase_Metallo"/>
</dbReference>
<proteinExistence type="predicted"/>
<gene>
    <name evidence="4" type="ORF">ICL07_06235</name>
</gene>
<evidence type="ECO:0000313" key="5">
    <source>
        <dbReference type="Proteomes" id="UP000659124"/>
    </source>
</evidence>
<keyword evidence="1" id="KW-0378">Hydrolase</keyword>
<reference evidence="4 5" key="1">
    <citation type="submission" date="2020-09" db="EMBL/GenBank/DDBJ databases">
        <title>Genome sequences of type strains of Chitinophaga qingshengii and Chitinophaga varians.</title>
        <authorList>
            <person name="Kittiwongwattana C."/>
        </authorList>
    </citation>
    <scope>NUCLEOTIDE SEQUENCE [LARGE SCALE GENOMIC DNA]</scope>
    <source>
        <strain evidence="4 5">JCM 30026</strain>
    </source>
</reference>
<feature type="binding site" evidence="1">
    <location>
        <position position="192"/>
    </location>
    <ligand>
        <name>Zn(2+)</name>
        <dbReference type="ChEBI" id="CHEBI:29105"/>
        <note>catalytic</note>
    </ligand>
</feature>
<keyword evidence="1" id="KW-0479">Metal-binding</keyword>
<dbReference type="Proteomes" id="UP000659124">
    <property type="component" value="Unassembled WGS sequence"/>
</dbReference>
<sequence>MKPQTVLVAAVLCLIFASCKKTDTATQTQTPTTSVPSSQQPVISYFPVNHVPGEIVHIKNDKNNLYLEKETNGYRLEGDIILTEAQVQHLKNEPLDNARAVTTELVKLWPSSIVPYTIASSASGFSSAIQQAMQEWEAYTPVKFVPKNSSHADYVEFTGSTVESSSHIGRTGGKQIINLYLGSDFPATTAKHEIGHAIGMFHEQSRVDRDNYININWSNIKPDKAFNFKNYAETGEAGIDLGTFDFYSIMLYGSKITDTDFVYNTNILTMTKKDGSEFFSNFYLSQGDIDAAKYLYAPTVYVSVEDDDNDMSSYPDEYIVGNASASLYSDRACTIPTTSPFPVKVNCAIQEDVYSTNGTVSSYTSYKTVTIPPNTHSTGILSSYNKVIKIYDGANIYRYEATYVSVRAGVGYKLYNQ</sequence>
<evidence type="ECO:0000259" key="3">
    <source>
        <dbReference type="PROSITE" id="PS51864"/>
    </source>
</evidence>
<dbReference type="Gene3D" id="3.40.390.10">
    <property type="entry name" value="Collagenase (Catalytic Domain)"/>
    <property type="match status" value="1"/>
</dbReference>
<keyword evidence="2" id="KW-0732">Signal</keyword>
<dbReference type="PROSITE" id="PS51864">
    <property type="entry name" value="ASTACIN"/>
    <property type="match status" value="1"/>
</dbReference>
<feature type="binding site" evidence="1">
    <location>
        <position position="196"/>
    </location>
    <ligand>
        <name>Zn(2+)</name>
        <dbReference type="ChEBI" id="CHEBI:29105"/>
        <note>catalytic</note>
    </ligand>
</feature>
<feature type="binding site" evidence="1">
    <location>
        <position position="202"/>
    </location>
    <ligand>
        <name>Zn(2+)</name>
        <dbReference type="ChEBI" id="CHEBI:29105"/>
        <note>catalytic</note>
    </ligand>
</feature>
<dbReference type="InterPro" id="IPR001506">
    <property type="entry name" value="Peptidase_M12A"/>
</dbReference>
<dbReference type="PANTHER" id="PTHR10127:SF850">
    <property type="entry name" value="METALLOENDOPEPTIDASE"/>
    <property type="match status" value="1"/>
</dbReference>
<comment type="caution">
    <text evidence="4">The sequence shown here is derived from an EMBL/GenBank/DDBJ whole genome shotgun (WGS) entry which is preliminary data.</text>
</comment>
<protein>
    <recommendedName>
        <fullName evidence="3">Peptidase M12A domain-containing protein</fullName>
    </recommendedName>
</protein>
<feature type="chain" id="PRO_5045556553" description="Peptidase M12A domain-containing protein" evidence="2">
    <location>
        <begin position="22"/>
        <end position="417"/>
    </location>
</feature>
<feature type="signal peptide" evidence="2">
    <location>
        <begin position="1"/>
        <end position="21"/>
    </location>
</feature>
<keyword evidence="5" id="KW-1185">Reference proteome</keyword>
<dbReference type="SMART" id="SM00235">
    <property type="entry name" value="ZnMc"/>
    <property type="match status" value="1"/>
</dbReference>
<organism evidence="4 5">
    <name type="scientific">Chitinophaga qingshengii</name>
    <dbReference type="NCBI Taxonomy" id="1569794"/>
    <lineage>
        <taxon>Bacteria</taxon>
        <taxon>Pseudomonadati</taxon>
        <taxon>Bacteroidota</taxon>
        <taxon>Chitinophagia</taxon>
        <taxon>Chitinophagales</taxon>
        <taxon>Chitinophagaceae</taxon>
        <taxon>Chitinophaga</taxon>
    </lineage>
</organism>
<dbReference type="SUPFAM" id="SSF55486">
    <property type="entry name" value="Metalloproteases ('zincins'), catalytic domain"/>
    <property type="match status" value="1"/>
</dbReference>
<evidence type="ECO:0000313" key="4">
    <source>
        <dbReference type="EMBL" id="MBC9929968.1"/>
    </source>
</evidence>
<name>A0ABR7TKB3_9BACT</name>
<feature type="active site" evidence="1">
    <location>
        <position position="193"/>
    </location>
</feature>
<dbReference type="InterPro" id="IPR024079">
    <property type="entry name" value="MetalloPept_cat_dom_sf"/>
</dbReference>
<comment type="cofactor">
    <cofactor evidence="1">
        <name>Zn(2+)</name>
        <dbReference type="ChEBI" id="CHEBI:29105"/>
    </cofactor>
    <text evidence="1">Binds 1 zinc ion per subunit.</text>
</comment>
<comment type="caution">
    <text evidence="1">Lacks conserved residue(s) required for the propagation of feature annotation.</text>
</comment>
<keyword evidence="1" id="KW-0862">Zinc</keyword>
<dbReference type="Pfam" id="PF01400">
    <property type="entry name" value="Astacin"/>
    <property type="match status" value="1"/>
</dbReference>
<dbReference type="PANTHER" id="PTHR10127">
    <property type="entry name" value="DISCOIDIN, CUB, EGF, LAMININ , AND ZINC METALLOPROTEASE DOMAIN CONTAINING"/>
    <property type="match status" value="1"/>
</dbReference>
<evidence type="ECO:0000256" key="1">
    <source>
        <dbReference type="PROSITE-ProRule" id="PRU01211"/>
    </source>
</evidence>
<dbReference type="PROSITE" id="PS51257">
    <property type="entry name" value="PROKAR_LIPOPROTEIN"/>
    <property type="match status" value="1"/>
</dbReference>
<feature type="domain" description="Peptidase M12A" evidence="3">
    <location>
        <begin position="99"/>
        <end position="299"/>
    </location>
</feature>
<dbReference type="RefSeq" id="WP_188087057.1">
    <property type="nucleotide sequence ID" value="NZ_JACVFC010000001.1"/>
</dbReference>
<accession>A0ABR7TKB3</accession>
<keyword evidence="1" id="KW-0645">Protease</keyword>
<evidence type="ECO:0000256" key="2">
    <source>
        <dbReference type="SAM" id="SignalP"/>
    </source>
</evidence>